<dbReference type="Pfam" id="PF01370">
    <property type="entry name" value="Epimerase"/>
    <property type="match status" value="1"/>
</dbReference>
<dbReference type="SUPFAM" id="SSF51735">
    <property type="entry name" value="NAD(P)-binding Rossmann-fold domains"/>
    <property type="match status" value="1"/>
</dbReference>
<evidence type="ECO:0000259" key="1">
    <source>
        <dbReference type="Pfam" id="PF01370"/>
    </source>
</evidence>
<dbReference type="InterPro" id="IPR036291">
    <property type="entry name" value="NAD(P)-bd_dom_sf"/>
</dbReference>
<dbReference type="STRING" id="1489064.WH96_20200"/>
<comment type="caution">
    <text evidence="2">The sequence shown here is derived from an EMBL/GenBank/DDBJ whole genome shotgun (WGS) entry which is preliminary data.</text>
</comment>
<organism evidence="2 3">
    <name type="scientific">Kiloniella spongiae</name>
    <dbReference type="NCBI Taxonomy" id="1489064"/>
    <lineage>
        <taxon>Bacteria</taxon>
        <taxon>Pseudomonadati</taxon>
        <taxon>Pseudomonadota</taxon>
        <taxon>Alphaproteobacteria</taxon>
        <taxon>Rhodospirillales</taxon>
        <taxon>Kiloniellaceae</taxon>
        <taxon>Kiloniella</taxon>
    </lineage>
</organism>
<accession>A0A0H2M8Y6</accession>
<dbReference type="PANTHER" id="PTHR43245">
    <property type="entry name" value="BIFUNCTIONAL POLYMYXIN RESISTANCE PROTEIN ARNA"/>
    <property type="match status" value="1"/>
</dbReference>
<dbReference type="InterPro" id="IPR001509">
    <property type="entry name" value="Epimerase_deHydtase"/>
</dbReference>
<protein>
    <recommendedName>
        <fullName evidence="1">NAD-dependent epimerase/dehydratase domain-containing protein</fullName>
    </recommendedName>
</protein>
<name>A0A0H2M8Y6_9PROT</name>
<proteinExistence type="predicted"/>
<reference evidence="2 3" key="1">
    <citation type="submission" date="2015-03" db="EMBL/GenBank/DDBJ databases">
        <title>Genome Sequence of Kiloniella spongiae MEBiC09566, isolated from a marine sponge.</title>
        <authorList>
            <person name="Shao Z."/>
            <person name="Wang L."/>
            <person name="Li X."/>
        </authorList>
    </citation>
    <scope>NUCLEOTIDE SEQUENCE [LARGE SCALE GENOMIC DNA]</scope>
    <source>
        <strain evidence="2 3">MEBiC09566</strain>
    </source>
</reference>
<dbReference type="EMBL" id="LAQL01000024">
    <property type="protein sequence ID" value="KLN58949.1"/>
    <property type="molecule type" value="Genomic_DNA"/>
</dbReference>
<feature type="domain" description="NAD-dependent epimerase/dehydratase" evidence="1">
    <location>
        <begin position="4"/>
        <end position="172"/>
    </location>
</feature>
<dbReference type="RefSeq" id="WP_047766064.1">
    <property type="nucleotide sequence ID" value="NZ_LAQL01000024.1"/>
</dbReference>
<keyword evidence="3" id="KW-1185">Reference proteome</keyword>
<evidence type="ECO:0000313" key="3">
    <source>
        <dbReference type="Proteomes" id="UP000035444"/>
    </source>
</evidence>
<gene>
    <name evidence="2" type="ORF">WH96_20200</name>
</gene>
<dbReference type="Proteomes" id="UP000035444">
    <property type="component" value="Unassembled WGS sequence"/>
</dbReference>
<dbReference type="AlphaFoldDB" id="A0A0H2M8Y6"/>
<dbReference type="InterPro" id="IPR050177">
    <property type="entry name" value="Lipid_A_modif_metabolic_enz"/>
</dbReference>
<sequence length="297" mass="33612">MKYFITGVSGSIGSELYKKLTVRNQIVGCARNKPSWWKDKDKFIAIDLLQDDITRCTQEIDQNTTIIHLLNLAHENIEINKSVSLELLNCAKKAYAKKFIYISSIRVYGGNFGTVDENTVPVPHGKDAYGKAKLDVEIGLTKNNSEDIQLILCRIGSVFSEKTKNKIPVLLRKTGRILNRGLSTHLISANNVSCALSFLVNKRLDTKTYVYNVTQEADGKNNYLYLGDRLNNILRSPKKYEPSNFGKLTRNAIFRLKGASHSSPYVKVVEKNLLLEGFIYKKSLLETLQQISLRNDF</sequence>
<dbReference type="Gene3D" id="3.40.50.720">
    <property type="entry name" value="NAD(P)-binding Rossmann-like Domain"/>
    <property type="match status" value="1"/>
</dbReference>
<dbReference type="OrthoDB" id="9814124at2"/>
<evidence type="ECO:0000313" key="2">
    <source>
        <dbReference type="EMBL" id="KLN58949.1"/>
    </source>
</evidence>